<dbReference type="InterPro" id="IPR025713">
    <property type="entry name" value="MotB-like_N_dom"/>
</dbReference>
<proteinExistence type="inferred from homology"/>
<keyword evidence="10" id="KW-0282">Flagellum</keyword>
<keyword evidence="6 7" id="KW-0472">Membrane</keyword>
<dbReference type="InterPro" id="IPR050330">
    <property type="entry name" value="Bact_OuterMem_StrucFunc"/>
</dbReference>
<organism evidence="10 11">
    <name type="scientific">Acidimangrovimonas pyrenivorans</name>
    <dbReference type="NCBI Taxonomy" id="2030798"/>
    <lineage>
        <taxon>Bacteria</taxon>
        <taxon>Pseudomonadati</taxon>
        <taxon>Pseudomonadota</taxon>
        <taxon>Alphaproteobacteria</taxon>
        <taxon>Rhodobacterales</taxon>
        <taxon>Paracoccaceae</taxon>
        <taxon>Acidimangrovimonas</taxon>
    </lineage>
</organism>
<dbReference type="RefSeq" id="WP_377835554.1">
    <property type="nucleotide sequence ID" value="NZ_JBHRSK010000026.1"/>
</dbReference>
<dbReference type="CDD" id="cd07185">
    <property type="entry name" value="OmpA_C-like"/>
    <property type="match status" value="1"/>
</dbReference>
<keyword evidence="5" id="KW-1133">Transmembrane helix</keyword>
<evidence type="ECO:0000256" key="2">
    <source>
        <dbReference type="ARBA" id="ARBA00008914"/>
    </source>
</evidence>
<evidence type="ECO:0000256" key="4">
    <source>
        <dbReference type="ARBA" id="ARBA00022692"/>
    </source>
</evidence>
<dbReference type="EMBL" id="JBHRSK010000026">
    <property type="protein sequence ID" value="MFC2970518.1"/>
    <property type="molecule type" value="Genomic_DNA"/>
</dbReference>
<protein>
    <submittedName>
        <fullName evidence="10">Flagellar motor protein MotB</fullName>
    </submittedName>
</protein>
<evidence type="ECO:0000256" key="7">
    <source>
        <dbReference type="PROSITE-ProRule" id="PRU00473"/>
    </source>
</evidence>
<dbReference type="InterPro" id="IPR006665">
    <property type="entry name" value="OmpA-like"/>
</dbReference>
<keyword evidence="3" id="KW-1003">Cell membrane</keyword>
<evidence type="ECO:0000256" key="3">
    <source>
        <dbReference type="ARBA" id="ARBA00022475"/>
    </source>
</evidence>
<accession>A0ABV7ANC4</accession>
<dbReference type="PANTHER" id="PTHR30329:SF21">
    <property type="entry name" value="LIPOPROTEIN YIAD-RELATED"/>
    <property type="match status" value="1"/>
</dbReference>
<dbReference type="SUPFAM" id="SSF103088">
    <property type="entry name" value="OmpA-like"/>
    <property type="match status" value="1"/>
</dbReference>
<evidence type="ECO:0000256" key="5">
    <source>
        <dbReference type="ARBA" id="ARBA00022989"/>
    </source>
</evidence>
<dbReference type="Pfam" id="PF13677">
    <property type="entry name" value="MotB_plug"/>
    <property type="match status" value="1"/>
</dbReference>
<comment type="caution">
    <text evidence="10">The sequence shown here is derived from an EMBL/GenBank/DDBJ whole genome shotgun (WGS) entry which is preliminary data.</text>
</comment>
<dbReference type="PANTHER" id="PTHR30329">
    <property type="entry name" value="STATOR ELEMENT OF FLAGELLAR MOTOR COMPLEX"/>
    <property type="match status" value="1"/>
</dbReference>
<evidence type="ECO:0000256" key="6">
    <source>
        <dbReference type="ARBA" id="ARBA00023136"/>
    </source>
</evidence>
<dbReference type="Proteomes" id="UP001595443">
    <property type="component" value="Unassembled WGS sequence"/>
</dbReference>
<feature type="compositionally biased region" description="Basic and acidic residues" evidence="8">
    <location>
        <begin position="101"/>
        <end position="117"/>
    </location>
</feature>
<keyword evidence="10" id="KW-0969">Cilium</keyword>
<keyword evidence="4" id="KW-0812">Transmembrane</keyword>
<comment type="subcellular location">
    <subcellularLocation>
        <location evidence="1">Cell membrane</location>
        <topology evidence="1">Single-pass membrane protein</topology>
    </subcellularLocation>
</comment>
<evidence type="ECO:0000313" key="11">
    <source>
        <dbReference type="Proteomes" id="UP001595443"/>
    </source>
</evidence>
<dbReference type="Gene3D" id="3.30.1330.60">
    <property type="entry name" value="OmpA-like domain"/>
    <property type="match status" value="1"/>
</dbReference>
<dbReference type="PROSITE" id="PS51123">
    <property type="entry name" value="OMPA_2"/>
    <property type="match status" value="1"/>
</dbReference>
<keyword evidence="11" id="KW-1185">Reference proteome</keyword>
<evidence type="ECO:0000256" key="8">
    <source>
        <dbReference type="SAM" id="MobiDB-lite"/>
    </source>
</evidence>
<gene>
    <name evidence="10" type="ORF">ACFOES_20670</name>
</gene>
<evidence type="ECO:0000256" key="1">
    <source>
        <dbReference type="ARBA" id="ARBA00004162"/>
    </source>
</evidence>
<feature type="region of interest" description="Disordered" evidence="8">
    <location>
        <begin position="335"/>
        <end position="414"/>
    </location>
</feature>
<evidence type="ECO:0000313" key="10">
    <source>
        <dbReference type="EMBL" id="MFC2970518.1"/>
    </source>
</evidence>
<reference evidence="11" key="1">
    <citation type="journal article" date="2019" name="Int. J. Syst. Evol. Microbiol.">
        <title>The Global Catalogue of Microorganisms (GCM) 10K type strain sequencing project: providing services to taxonomists for standard genome sequencing and annotation.</title>
        <authorList>
            <consortium name="The Broad Institute Genomics Platform"/>
            <consortium name="The Broad Institute Genome Sequencing Center for Infectious Disease"/>
            <person name="Wu L."/>
            <person name="Ma J."/>
        </authorList>
    </citation>
    <scope>NUCLEOTIDE SEQUENCE [LARGE SCALE GENOMIC DNA]</scope>
    <source>
        <strain evidence="11">KCTC 62192</strain>
    </source>
</reference>
<feature type="compositionally biased region" description="Low complexity" evidence="8">
    <location>
        <begin position="335"/>
        <end position="373"/>
    </location>
</feature>
<comment type="similarity">
    <text evidence="2">Belongs to the MotB family.</text>
</comment>
<dbReference type="InterPro" id="IPR036737">
    <property type="entry name" value="OmpA-like_sf"/>
</dbReference>
<dbReference type="Pfam" id="PF00691">
    <property type="entry name" value="OmpA"/>
    <property type="match status" value="1"/>
</dbReference>
<name>A0ABV7ANC4_9RHOB</name>
<feature type="region of interest" description="Disordered" evidence="8">
    <location>
        <begin position="78"/>
        <end position="117"/>
    </location>
</feature>
<feature type="domain" description="OmpA-like" evidence="9">
    <location>
        <begin position="197"/>
        <end position="316"/>
    </location>
</feature>
<sequence>MRSNQRPVIIRKVEQVDEGGHHGGAWKVAYADFMTAMMAFFLMLWILSTASKEQLVGVANYFTPSAVSMTSSGGTGALDGTTLGPKGTLNASNGITAPKGPDAKAEKDRPEEPTADAKKAAAMLAAAALPEGQAKPAAKAPAPAAKPDAATLAAAAHALDDKRFAKVETEITQAMDSAPDLKPLLKNVLFQKSPDGLRIQIVDQKGRAMFASGSAKIEGKTLALMQGLARAIKTLPNDILISGHTDAVPYSDSTVHDNWELSSNRANATRRVFVEAGIDPKRITRISGLADTQPLKPENPLDPSNRRISVLLAYTKAEAGANTAAKDVGAAGPAAEAPVAQATPPAPQAGAPATRSPAAPAPQQSPAVASAAPAPAPKDGAQNVAPAAAPTVKQDPLAQQYSSISLDDLRKSLE</sequence>
<keyword evidence="10" id="KW-0966">Cell projection</keyword>
<evidence type="ECO:0000259" key="9">
    <source>
        <dbReference type="PROSITE" id="PS51123"/>
    </source>
</evidence>